<sequence>MPVIEEKPQDEKLFRIRHSLAHVMAQAVQTLYPGTKLGFGPAIDDGFYYDFILPKTLSDTELPAIEAKMRDIIAAAQTFSHEDLPLDAALARIEGQMGEPFKAEYARELADKKGHREISFYANGGFVDMCEGPHVSSTSDIPADAFKLHALAGAYWRGDERNAMMTRIYGYAFNTKAELDEYVAAVEQAKQRDHRKLGQELRIYAIRDEIGKGLPLWLPNGAAIRHELEKLAHEMEFRAGYKKVATPHITKRGLYETSGHIPLYEDGMYPPMVLEEEGRGAGGPEESYYLKPMNCPHHHMVFASEKHSYRDLPLRYTEYGSVYRFERAGALQGLTRVRGMAMNDAHIYVTPEQLKEEFQAVMKLHERYYALFGLTNYFMRLSLWDPADPKRGAKYVDDPENWALSERLVTEALEEMGANYKLSPGEAAFYGPKVDFQFITVTGREFTLSTNQLDFAVPARFGLAYTDKDGKEKTPYCIHRAPMGTHERFIAFLIEHFGGAFPTWLAPVQVVIIPVSDKFLAYGKKIEALLREDLVRVELDTSSATMGKKIQEGATRKVPILLVVGGKEETEQTVTVRRYGIKEQKAMPLAGFVEMLSQEIKERRHVKSW</sequence>
<evidence type="ECO:0000256" key="6">
    <source>
        <dbReference type="ARBA" id="ARBA00022741"/>
    </source>
</evidence>
<dbReference type="EC" id="6.1.1.3" evidence="13"/>
<organism evidence="15 16">
    <name type="scientific">Polyangium fumosum</name>
    <dbReference type="NCBI Taxonomy" id="889272"/>
    <lineage>
        <taxon>Bacteria</taxon>
        <taxon>Pseudomonadati</taxon>
        <taxon>Myxococcota</taxon>
        <taxon>Polyangia</taxon>
        <taxon>Polyangiales</taxon>
        <taxon>Polyangiaceae</taxon>
        <taxon>Polyangium</taxon>
    </lineage>
</organism>
<dbReference type="InterPro" id="IPR047246">
    <property type="entry name" value="ThrRS_anticodon"/>
</dbReference>
<evidence type="ECO:0000256" key="13">
    <source>
        <dbReference type="HAMAP-Rule" id="MF_00184"/>
    </source>
</evidence>
<dbReference type="GO" id="GO:0005524">
    <property type="term" value="F:ATP binding"/>
    <property type="evidence" value="ECO:0007669"/>
    <property type="project" value="UniProtKB-UniRule"/>
</dbReference>
<dbReference type="OrthoDB" id="9802304at2"/>
<keyword evidence="4 13" id="KW-0436">Ligase</keyword>
<dbReference type="FunFam" id="3.40.50.800:FF:000001">
    <property type="entry name" value="Threonine--tRNA ligase"/>
    <property type="match status" value="1"/>
</dbReference>
<dbReference type="SUPFAM" id="SSF52954">
    <property type="entry name" value="Class II aaRS ABD-related"/>
    <property type="match status" value="1"/>
</dbReference>
<proteinExistence type="inferred from homology"/>
<dbReference type="GO" id="GO:0005737">
    <property type="term" value="C:cytoplasm"/>
    <property type="evidence" value="ECO:0007669"/>
    <property type="project" value="UniProtKB-SubCell"/>
</dbReference>
<dbReference type="PROSITE" id="PS50862">
    <property type="entry name" value="AA_TRNA_LIGASE_II"/>
    <property type="match status" value="1"/>
</dbReference>
<reference evidence="15 16" key="1">
    <citation type="submission" date="2019-04" db="EMBL/GenBank/DDBJ databases">
        <authorList>
            <person name="Li Y."/>
            <person name="Wang J."/>
        </authorList>
    </citation>
    <scope>NUCLEOTIDE SEQUENCE [LARGE SCALE GENOMIC DNA]</scope>
    <source>
        <strain evidence="15 16">DSM 14668</strain>
    </source>
</reference>
<feature type="binding site" evidence="13">
    <location>
        <position position="479"/>
    </location>
    <ligand>
        <name>Zn(2+)</name>
        <dbReference type="ChEBI" id="CHEBI:29105"/>
        <note>catalytic</note>
    </ligand>
</feature>
<dbReference type="Pfam" id="PF03129">
    <property type="entry name" value="HGTP_anticodon"/>
    <property type="match status" value="1"/>
</dbReference>
<comment type="caution">
    <text evidence="15">The sequence shown here is derived from an EMBL/GenBank/DDBJ whole genome shotgun (WGS) entry which is preliminary data.</text>
</comment>
<dbReference type="GO" id="GO:0006435">
    <property type="term" value="P:threonyl-tRNA aminoacylation"/>
    <property type="evidence" value="ECO:0007669"/>
    <property type="project" value="UniProtKB-UniRule"/>
</dbReference>
<dbReference type="FunFam" id="3.30.930.10:FF:000002">
    <property type="entry name" value="Threonine--tRNA ligase"/>
    <property type="match status" value="1"/>
</dbReference>
<feature type="binding site" evidence="13">
    <location>
        <position position="346"/>
    </location>
    <ligand>
        <name>Zn(2+)</name>
        <dbReference type="ChEBI" id="CHEBI:29105"/>
        <note>catalytic</note>
    </ligand>
</feature>
<evidence type="ECO:0000313" key="16">
    <source>
        <dbReference type="Proteomes" id="UP000309215"/>
    </source>
</evidence>
<dbReference type="NCBIfam" id="TIGR00418">
    <property type="entry name" value="thrS"/>
    <property type="match status" value="1"/>
</dbReference>
<keyword evidence="6 13" id="KW-0547">Nucleotide-binding</keyword>
<dbReference type="Gene3D" id="3.30.980.10">
    <property type="entry name" value="Threonyl-trna Synthetase, Chain A, domain 2"/>
    <property type="match status" value="1"/>
</dbReference>
<dbReference type="SUPFAM" id="SSF55186">
    <property type="entry name" value="ThrRS/AlaRS common domain"/>
    <property type="match status" value="1"/>
</dbReference>
<gene>
    <name evidence="13" type="primary">thrS</name>
    <name evidence="15" type="ORF">E8A74_03620</name>
</gene>
<dbReference type="GO" id="GO:0046872">
    <property type="term" value="F:metal ion binding"/>
    <property type="evidence" value="ECO:0007669"/>
    <property type="project" value="UniProtKB-KW"/>
</dbReference>
<dbReference type="EMBL" id="SSMQ01000002">
    <property type="protein sequence ID" value="TKD12847.1"/>
    <property type="molecule type" value="Genomic_DNA"/>
</dbReference>
<dbReference type="Gene3D" id="3.40.50.800">
    <property type="entry name" value="Anticodon-binding domain"/>
    <property type="match status" value="1"/>
</dbReference>
<evidence type="ECO:0000256" key="5">
    <source>
        <dbReference type="ARBA" id="ARBA00022723"/>
    </source>
</evidence>
<feature type="domain" description="Aminoacyl-transfer RNA synthetases class-II family profile" evidence="14">
    <location>
        <begin position="193"/>
        <end position="502"/>
    </location>
</feature>
<dbReference type="HAMAP" id="MF_00184">
    <property type="entry name" value="Thr_tRNA_synth"/>
    <property type="match status" value="1"/>
</dbReference>
<protein>
    <recommendedName>
        <fullName evidence="13">Threonine--tRNA ligase</fullName>
        <ecNumber evidence="13">6.1.1.3</ecNumber>
    </recommendedName>
    <alternativeName>
        <fullName evidence="13">Threonyl-tRNA synthetase</fullName>
        <shortName evidence="13">ThrRS</shortName>
    </alternativeName>
</protein>
<evidence type="ECO:0000256" key="2">
    <source>
        <dbReference type="ARBA" id="ARBA00022490"/>
    </source>
</evidence>
<keyword evidence="10 13" id="KW-0648">Protein biosynthesis</keyword>
<dbReference type="Gene3D" id="3.30.54.20">
    <property type="match status" value="1"/>
</dbReference>
<evidence type="ECO:0000256" key="10">
    <source>
        <dbReference type="ARBA" id="ARBA00022917"/>
    </source>
</evidence>
<dbReference type="SUPFAM" id="SSF55681">
    <property type="entry name" value="Class II aaRS and biotin synthetases"/>
    <property type="match status" value="1"/>
</dbReference>
<keyword evidence="11 13" id="KW-0030">Aminoacyl-tRNA synthetase</keyword>
<evidence type="ECO:0000256" key="3">
    <source>
        <dbReference type="ARBA" id="ARBA00022555"/>
    </source>
</evidence>
<dbReference type="CDD" id="cd00771">
    <property type="entry name" value="ThrRS_core"/>
    <property type="match status" value="1"/>
</dbReference>
<dbReference type="Pfam" id="PF07973">
    <property type="entry name" value="tRNA_SAD"/>
    <property type="match status" value="1"/>
</dbReference>
<comment type="caution">
    <text evidence="13">Lacks conserved residue(s) required for the propagation of feature annotation.</text>
</comment>
<name>A0A4U1JJF7_9BACT</name>
<dbReference type="PANTHER" id="PTHR11451">
    <property type="entry name" value="THREONINE-TRNA LIGASE"/>
    <property type="match status" value="1"/>
</dbReference>
<evidence type="ECO:0000256" key="7">
    <source>
        <dbReference type="ARBA" id="ARBA00022833"/>
    </source>
</evidence>
<keyword evidence="3 13" id="KW-0820">tRNA-binding</keyword>
<dbReference type="CDD" id="cd00860">
    <property type="entry name" value="ThrRS_anticodon"/>
    <property type="match status" value="1"/>
</dbReference>
<dbReference type="InterPro" id="IPR012947">
    <property type="entry name" value="tRNA_SAD"/>
</dbReference>
<evidence type="ECO:0000256" key="8">
    <source>
        <dbReference type="ARBA" id="ARBA00022840"/>
    </source>
</evidence>
<dbReference type="Gene3D" id="3.30.930.10">
    <property type="entry name" value="Bira Bifunctional Protein, Domain 2"/>
    <property type="match status" value="1"/>
</dbReference>
<evidence type="ECO:0000256" key="12">
    <source>
        <dbReference type="ARBA" id="ARBA00049515"/>
    </source>
</evidence>
<dbReference type="GO" id="GO:0000049">
    <property type="term" value="F:tRNA binding"/>
    <property type="evidence" value="ECO:0007669"/>
    <property type="project" value="UniProtKB-KW"/>
</dbReference>
<evidence type="ECO:0000259" key="14">
    <source>
        <dbReference type="PROSITE" id="PS50862"/>
    </source>
</evidence>
<accession>A0A4U1JJF7</accession>
<evidence type="ECO:0000313" key="15">
    <source>
        <dbReference type="EMBL" id="TKD12847.1"/>
    </source>
</evidence>
<dbReference type="InterPro" id="IPR033728">
    <property type="entry name" value="ThrRS_core"/>
</dbReference>
<keyword evidence="5 13" id="KW-0479">Metal-binding</keyword>
<evidence type="ECO:0000256" key="11">
    <source>
        <dbReference type="ARBA" id="ARBA00023146"/>
    </source>
</evidence>
<dbReference type="Proteomes" id="UP000309215">
    <property type="component" value="Unassembled WGS sequence"/>
</dbReference>
<dbReference type="RefSeq" id="WP_136927485.1">
    <property type="nucleotide sequence ID" value="NZ_SSMQ01000002.1"/>
</dbReference>
<dbReference type="InterPro" id="IPR004154">
    <property type="entry name" value="Anticodon-bd"/>
</dbReference>
<keyword evidence="16" id="KW-1185">Reference proteome</keyword>
<feature type="binding site" evidence="13">
    <location>
        <position position="295"/>
    </location>
    <ligand>
        <name>Zn(2+)</name>
        <dbReference type="ChEBI" id="CHEBI:29105"/>
        <note>catalytic</note>
    </ligand>
</feature>
<comment type="similarity">
    <text evidence="1 13">Belongs to the class-II aminoacyl-tRNA synthetase family.</text>
</comment>
<evidence type="ECO:0000256" key="1">
    <source>
        <dbReference type="ARBA" id="ARBA00008226"/>
    </source>
</evidence>
<dbReference type="AlphaFoldDB" id="A0A4U1JJF7"/>
<dbReference type="SMART" id="SM00863">
    <property type="entry name" value="tRNA_SAD"/>
    <property type="match status" value="1"/>
</dbReference>
<dbReference type="InterPro" id="IPR002320">
    <property type="entry name" value="Thr-tRNA-ligase_IIa"/>
</dbReference>
<comment type="subcellular location">
    <subcellularLocation>
        <location evidence="13">Cytoplasm</location>
    </subcellularLocation>
</comment>
<dbReference type="Pfam" id="PF00587">
    <property type="entry name" value="tRNA-synt_2b"/>
    <property type="match status" value="1"/>
</dbReference>
<dbReference type="PANTHER" id="PTHR11451:SF56">
    <property type="entry name" value="THREONINE--TRNA LIGASE 1"/>
    <property type="match status" value="1"/>
</dbReference>
<evidence type="ECO:0000256" key="4">
    <source>
        <dbReference type="ARBA" id="ARBA00022598"/>
    </source>
</evidence>
<dbReference type="GO" id="GO:0004829">
    <property type="term" value="F:threonine-tRNA ligase activity"/>
    <property type="evidence" value="ECO:0007669"/>
    <property type="project" value="UniProtKB-UniRule"/>
</dbReference>
<evidence type="ECO:0000256" key="9">
    <source>
        <dbReference type="ARBA" id="ARBA00022884"/>
    </source>
</evidence>
<comment type="catalytic activity">
    <reaction evidence="12 13">
        <text>tRNA(Thr) + L-threonine + ATP = L-threonyl-tRNA(Thr) + AMP + diphosphate + H(+)</text>
        <dbReference type="Rhea" id="RHEA:24624"/>
        <dbReference type="Rhea" id="RHEA-COMP:9670"/>
        <dbReference type="Rhea" id="RHEA-COMP:9704"/>
        <dbReference type="ChEBI" id="CHEBI:15378"/>
        <dbReference type="ChEBI" id="CHEBI:30616"/>
        <dbReference type="ChEBI" id="CHEBI:33019"/>
        <dbReference type="ChEBI" id="CHEBI:57926"/>
        <dbReference type="ChEBI" id="CHEBI:78442"/>
        <dbReference type="ChEBI" id="CHEBI:78534"/>
        <dbReference type="ChEBI" id="CHEBI:456215"/>
        <dbReference type="EC" id="6.1.1.3"/>
    </reaction>
</comment>
<keyword evidence="9 13" id="KW-0694">RNA-binding</keyword>
<keyword evidence="8 13" id="KW-0067">ATP-binding</keyword>
<keyword evidence="2 13" id="KW-0963">Cytoplasm</keyword>
<comment type="cofactor">
    <cofactor evidence="13">
        <name>Zn(2+)</name>
        <dbReference type="ChEBI" id="CHEBI:29105"/>
    </cofactor>
    <text evidence="13">Binds 1 zinc ion per subunit.</text>
</comment>
<comment type="subunit">
    <text evidence="13">Homodimer.</text>
</comment>
<keyword evidence="7 13" id="KW-0862">Zinc</keyword>
<dbReference type="PRINTS" id="PR01047">
    <property type="entry name" value="TRNASYNTHTHR"/>
</dbReference>
<dbReference type="InterPro" id="IPR045864">
    <property type="entry name" value="aa-tRNA-synth_II/BPL/LPL"/>
</dbReference>
<dbReference type="InterPro" id="IPR002314">
    <property type="entry name" value="aa-tRNA-synt_IIb"/>
</dbReference>
<dbReference type="InterPro" id="IPR006195">
    <property type="entry name" value="aa-tRNA-synth_II"/>
</dbReference>
<dbReference type="InterPro" id="IPR036621">
    <property type="entry name" value="Anticodon-bd_dom_sf"/>
</dbReference>
<dbReference type="InterPro" id="IPR018163">
    <property type="entry name" value="Thr/Ala-tRNA-synth_IIc_edit"/>
</dbReference>